<feature type="binding site" evidence="9">
    <location>
        <position position="138"/>
    </location>
    <ligand>
        <name>Zn(2+)</name>
        <dbReference type="ChEBI" id="CHEBI:29105"/>
        <note>catalytic</note>
    </ligand>
</feature>
<keyword evidence="7 9" id="KW-1015">Disulfide bond</keyword>
<dbReference type="Gene3D" id="3.40.390.10">
    <property type="entry name" value="Collagenase (Catalytic Domain)"/>
    <property type="match status" value="1"/>
</dbReference>
<dbReference type="Pfam" id="PF01400">
    <property type="entry name" value="Astacin"/>
    <property type="match status" value="1"/>
</dbReference>
<keyword evidence="1 9" id="KW-0645">Protease</keyword>
<evidence type="ECO:0000256" key="1">
    <source>
        <dbReference type="ARBA" id="ARBA00022670"/>
    </source>
</evidence>
<feature type="non-terminal residue" evidence="13">
    <location>
        <position position="298"/>
    </location>
</feature>
<evidence type="ECO:0000259" key="11">
    <source>
        <dbReference type="PROSITE" id="PS01180"/>
    </source>
</evidence>
<dbReference type="AlphaFoldDB" id="A0AAV7AG13"/>
<dbReference type="InterPro" id="IPR001506">
    <property type="entry name" value="Peptidase_M12A"/>
</dbReference>
<evidence type="ECO:0000256" key="8">
    <source>
        <dbReference type="PROSITE-ProRule" id="PRU00059"/>
    </source>
</evidence>
<comment type="caution">
    <text evidence="8">Lacks conserved residue(s) required for the propagation of feature annotation.</text>
</comment>
<evidence type="ECO:0000256" key="3">
    <source>
        <dbReference type="ARBA" id="ARBA00022729"/>
    </source>
</evidence>
<dbReference type="GO" id="GO:0008270">
    <property type="term" value="F:zinc ion binding"/>
    <property type="evidence" value="ECO:0007669"/>
    <property type="project" value="UniProtKB-UniRule"/>
</dbReference>
<accession>A0AAV7AG13</accession>
<feature type="binding site" evidence="9">
    <location>
        <position position="142"/>
    </location>
    <ligand>
        <name>Zn(2+)</name>
        <dbReference type="ChEBI" id="CHEBI:29105"/>
        <note>catalytic</note>
    </ligand>
</feature>
<sequence>MFLVAALKDSEPQGTFEKIIKVNQATSTNFDEGDIIVQKGRSAAACTECLWPKSARGTIDVPYVLSSKYTDAHLRLFQAAMDEYESLTCVRFVPRTKEYDYINIESSTGCASRIGRIGGDQTVVLDVNGCMHRGVIQHELSHVLGFVHEHTRSDRDDYVTINFQNIAPGNVRNFNKGVTNNLGLEYDYGSVMHYNKYAFTTTLGKPTIEPKPNPNIPIGQRDGMSILDVSKINRLYQCDVCSNLLNNKNGSLTSANYPSAYPHGANCVWLIRTPSDQSNFKMTALPGTISSFIGVLRG</sequence>
<feature type="active site" evidence="9">
    <location>
        <position position="139"/>
    </location>
</feature>
<feature type="binding site" evidence="9">
    <location>
        <position position="148"/>
    </location>
    <ligand>
        <name>Zn(2+)</name>
        <dbReference type="ChEBI" id="CHEBI:29105"/>
        <note>catalytic</note>
    </ligand>
</feature>
<dbReference type="CDD" id="cd00041">
    <property type="entry name" value="CUB"/>
    <property type="match status" value="1"/>
</dbReference>
<keyword evidence="3" id="KW-0732">Signal</keyword>
<dbReference type="InterPro" id="IPR000859">
    <property type="entry name" value="CUB_dom"/>
</dbReference>
<keyword evidence="5 9" id="KW-0862">Zinc</keyword>
<dbReference type="PROSITE" id="PS01180">
    <property type="entry name" value="CUB"/>
    <property type="match status" value="1"/>
</dbReference>
<dbReference type="PROSITE" id="PS51864">
    <property type="entry name" value="ASTACIN"/>
    <property type="match status" value="1"/>
</dbReference>
<comment type="caution">
    <text evidence="13">The sequence shown here is derived from an EMBL/GenBank/DDBJ whole genome shotgun (WGS) entry which is preliminary data.</text>
</comment>
<dbReference type="EMBL" id="WNYA01000007">
    <property type="protein sequence ID" value="KAG8560276.1"/>
    <property type="molecule type" value="Genomic_DNA"/>
</dbReference>
<keyword evidence="2 9" id="KW-0479">Metal-binding</keyword>
<keyword evidence="4 9" id="KW-0378">Hydrolase</keyword>
<dbReference type="GO" id="GO:0006508">
    <property type="term" value="P:proteolysis"/>
    <property type="evidence" value="ECO:0007669"/>
    <property type="project" value="UniProtKB-KW"/>
</dbReference>
<comment type="cofactor">
    <cofactor evidence="9 10">
        <name>Zn(2+)</name>
        <dbReference type="ChEBI" id="CHEBI:29105"/>
    </cofactor>
    <text evidence="9 10">Binds 1 zinc ion per subunit.</text>
</comment>
<evidence type="ECO:0000259" key="12">
    <source>
        <dbReference type="PROSITE" id="PS51864"/>
    </source>
</evidence>
<dbReference type="Pfam" id="PF00431">
    <property type="entry name" value="CUB"/>
    <property type="match status" value="1"/>
</dbReference>
<keyword evidence="14" id="KW-1185">Reference proteome</keyword>
<dbReference type="Proteomes" id="UP000824782">
    <property type="component" value="Unassembled WGS sequence"/>
</dbReference>
<dbReference type="InterPro" id="IPR024079">
    <property type="entry name" value="MetalloPept_cat_dom_sf"/>
</dbReference>
<dbReference type="PANTHER" id="PTHR10127:SF887">
    <property type="entry name" value="EMBRYONIC PROTEIN UVS.2"/>
    <property type="match status" value="1"/>
</dbReference>
<dbReference type="SMART" id="SM00235">
    <property type="entry name" value="ZnMc"/>
    <property type="match status" value="1"/>
</dbReference>
<evidence type="ECO:0000313" key="14">
    <source>
        <dbReference type="Proteomes" id="UP000824782"/>
    </source>
</evidence>
<dbReference type="FunFam" id="3.40.390.10:FF:000040">
    <property type="entry name" value="Metalloendopeptidase"/>
    <property type="match status" value="1"/>
</dbReference>
<organism evidence="13 14">
    <name type="scientific">Engystomops pustulosus</name>
    <name type="common">Tungara frog</name>
    <name type="synonym">Physalaemus pustulosus</name>
    <dbReference type="NCBI Taxonomy" id="76066"/>
    <lineage>
        <taxon>Eukaryota</taxon>
        <taxon>Metazoa</taxon>
        <taxon>Chordata</taxon>
        <taxon>Craniata</taxon>
        <taxon>Vertebrata</taxon>
        <taxon>Euteleostomi</taxon>
        <taxon>Amphibia</taxon>
        <taxon>Batrachia</taxon>
        <taxon>Anura</taxon>
        <taxon>Neobatrachia</taxon>
        <taxon>Hyloidea</taxon>
        <taxon>Leptodactylidae</taxon>
        <taxon>Leiuperinae</taxon>
        <taxon>Engystomops</taxon>
    </lineage>
</organism>
<evidence type="ECO:0000256" key="9">
    <source>
        <dbReference type="PROSITE-ProRule" id="PRU01211"/>
    </source>
</evidence>
<gene>
    <name evidence="13" type="ORF">GDO81_014877</name>
</gene>
<dbReference type="InterPro" id="IPR006026">
    <property type="entry name" value="Peptidase_Metallo"/>
</dbReference>
<evidence type="ECO:0000313" key="13">
    <source>
        <dbReference type="EMBL" id="KAG8560276.1"/>
    </source>
</evidence>
<evidence type="ECO:0000256" key="6">
    <source>
        <dbReference type="ARBA" id="ARBA00023049"/>
    </source>
</evidence>
<reference evidence="13" key="1">
    <citation type="thesis" date="2020" institute="ProQuest LLC" country="789 East Eisenhower Parkway, Ann Arbor, MI, USA">
        <title>Comparative Genomics and Chromosome Evolution.</title>
        <authorList>
            <person name="Mudd A.B."/>
        </authorList>
    </citation>
    <scope>NUCLEOTIDE SEQUENCE</scope>
    <source>
        <strain evidence="13">237g6f4</strain>
        <tissue evidence="13">Blood</tissue>
    </source>
</reference>
<feature type="domain" description="Peptidase M12A" evidence="12">
    <location>
        <begin position="42"/>
        <end position="242"/>
    </location>
</feature>
<evidence type="ECO:0000256" key="2">
    <source>
        <dbReference type="ARBA" id="ARBA00022723"/>
    </source>
</evidence>
<dbReference type="SUPFAM" id="SSF49854">
    <property type="entry name" value="Spermadhesin, CUB domain"/>
    <property type="match status" value="1"/>
</dbReference>
<feature type="domain" description="CUB" evidence="11">
    <location>
        <begin position="241"/>
        <end position="298"/>
    </location>
</feature>
<protein>
    <recommendedName>
        <fullName evidence="10">Metalloendopeptidase</fullName>
        <ecNumber evidence="10">3.4.24.-</ecNumber>
    </recommendedName>
</protein>
<dbReference type="PANTHER" id="PTHR10127">
    <property type="entry name" value="DISCOIDIN, CUB, EGF, LAMININ , AND ZINC METALLOPROTEASE DOMAIN CONTAINING"/>
    <property type="match status" value="1"/>
</dbReference>
<keyword evidence="6 9" id="KW-0482">Metalloprotease</keyword>
<dbReference type="EC" id="3.4.24.-" evidence="10"/>
<dbReference type="SUPFAM" id="SSF55486">
    <property type="entry name" value="Metalloproteases ('zincins'), catalytic domain"/>
    <property type="match status" value="1"/>
</dbReference>
<feature type="disulfide bond" evidence="9">
    <location>
        <begin position="46"/>
        <end position="49"/>
    </location>
</feature>
<evidence type="ECO:0000256" key="7">
    <source>
        <dbReference type="ARBA" id="ARBA00023157"/>
    </source>
</evidence>
<dbReference type="GO" id="GO:0004222">
    <property type="term" value="F:metalloendopeptidase activity"/>
    <property type="evidence" value="ECO:0007669"/>
    <property type="project" value="UniProtKB-UniRule"/>
</dbReference>
<evidence type="ECO:0000256" key="4">
    <source>
        <dbReference type="ARBA" id="ARBA00022801"/>
    </source>
</evidence>
<evidence type="ECO:0000256" key="10">
    <source>
        <dbReference type="RuleBase" id="RU361183"/>
    </source>
</evidence>
<name>A0AAV7AG13_ENGPU</name>
<evidence type="ECO:0000256" key="5">
    <source>
        <dbReference type="ARBA" id="ARBA00022833"/>
    </source>
</evidence>
<proteinExistence type="predicted"/>
<dbReference type="Gene3D" id="2.60.120.290">
    <property type="entry name" value="Spermadhesin, CUB domain"/>
    <property type="match status" value="1"/>
</dbReference>
<dbReference type="InterPro" id="IPR035914">
    <property type="entry name" value="Sperma_CUB_dom_sf"/>
</dbReference>
<dbReference type="PRINTS" id="PR00480">
    <property type="entry name" value="ASTACIN"/>
</dbReference>